<proteinExistence type="inferred from homology"/>
<dbReference type="Pfam" id="PF00561">
    <property type="entry name" value="Abhydrolase_1"/>
    <property type="match status" value="1"/>
</dbReference>
<dbReference type="Gene3D" id="3.40.50.1820">
    <property type="entry name" value="alpha/beta hydrolase"/>
    <property type="match status" value="1"/>
</dbReference>
<dbReference type="Proteomes" id="UP000813824">
    <property type="component" value="Unassembled WGS sequence"/>
</dbReference>
<protein>
    <submittedName>
        <fullName evidence="4">Epoxide hydrolase</fullName>
    </submittedName>
</protein>
<dbReference type="AlphaFoldDB" id="A0A8K0UXM1"/>
<keyword evidence="5" id="KW-1185">Reference proteome</keyword>
<dbReference type="InterPro" id="IPR029058">
    <property type="entry name" value="AB_hydrolase_fold"/>
</dbReference>
<dbReference type="PRINTS" id="PR00412">
    <property type="entry name" value="EPOXHYDRLASE"/>
</dbReference>
<comment type="similarity">
    <text evidence="2">Belongs to the AB hydrolase superfamily. Epoxide hydrolase family.</text>
</comment>
<organism evidence="4 5">
    <name type="scientific">Cristinia sonorae</name>
    <dbReference type="NCBI Taxonomy" id="1940300"/>
    <lineage>
        <taxon>Eukaryota</taxon>
        <taxon>Fungi</taxon>
        <taxon>Dikarya</taxon>
        <taxon>Basidiomycota</taxon>
        <taxon>Agaricomycotina</taxon>
        <taxon>Agaricomycetes</taxon>
        <taxon>Agaricomycetidae</taxon>
        <taxon>Agaricales</taxon>
        <taxon>Pleurotineae</taxon>
        <taxon>Stephanosporaceae</taxon>
        <taxon>Cristinia</taxon>
    </lineage>
</organism>
<evidence type="ECO:0000256" key="1">
    <source>
        <dbReference type="ARBA" id="ARBA00022801"/>
    </source>
</evidence>
<gene>
    <name evidence="4" type="ORF">BXZ70DRAFT_521796</name>
</gene>
<dbReference type="PANTHER" id="PTHR43329">
    <property type="entry name" value="EPOXIDE HYDROLASE"/>
    <property type="match status" value="1"/>
</dbReference>
<dbReference type="OrthoDB" id="284184at2759"/>
<dbReference type="InterPro" id="IPR000073">
    <property type="entry name" value="AB_hydrolase_1"/>
</dbReference>
<dbReference type="EMBL" id="JAEVFJ010000004">
    <property type="protein sequence ID" value="KAH8105366.1"/>
    <property type="molecule type" value="Genomic_DNA"/>
</dbReference>
<evidence type="ECO:0000256" key="2">
    <source>
        <dbReference type="ARBA" id="ARBA00038334"/>
    </source>
</evidence>
<feature type="domain" description="AB hydrolase-1" evidence="3">
    <location>
        <begin position="32"/>
        <end position="177"/>
    </location>
</feature>
<name>A0A8K0UXM1_9AGAR</name>
<reference evidence="4" key="1">
    <citation type="journal article" date="2021" name="New Phytol.">
        <title>Evolutionary innovations through gain and loss of genes in the ectomycorrhizal Boletales.</title>
        <authorList>
            <person name="Wu G."/>
            <person name="Miyauchi S."/>
            <person name="Morin E."/>
            <person name="Kuo A."/>
            <person name="Drula E."/>
            <person name="Varga T."/>
            <person name="Kohler A."/>
            <person name="Feng B."/>
            <person name="Cao Y."/>
            <person name="Lipzen A."/>
            <person name="Daum C."/>
            <person name="Hundley H."/>
            <person name="Pangilinan J."/>
            <person name="Johnson J."/>
            <person name="Barry K."/>
            <person name="LaButti K."/>
            <person name="Ng V."/>
            <person name="Ahrendt S."/>
            <person name="Min B."/>
            <person name="Choi I.G."/>
            <person name="Park H."/>
            <person name="Plett J.M."/>
            <person name="Magnuson J."/>
            <person name="Spatafora J.W."/>
            <person name="Nagy L.G."/>
            <person name="Henrissat B."/>
            <person name="Grigoriev I.V."/>
            <person name="Yang Z.L."/>
            <person name="Xu J."/>
            <person name="Martin F.M."/>
        </authorList>
    </citation>
    <scope>NUCLEOTIDE SEQUENCE</scope>
    <source>
        <strain evidence="4">KKN 215</strain>
    </source>
</reference>
<evidence type="ECO:0000313" key="5">
    <source>
        <dbReference type="Proteomes" id="UP000813824"/>
    </source>
</evidence>
<accession>A0A8K0UXM1</accession>
<dbReference type="SUPFAM" id="SSF53474">
    <property type="entry name" value="alpha/beta-Hydrolases"/>
    <property type="match status" value="1"/>
</dbReference>
<dbReference type="GO" id="GO:0016787">
    <property type="term" value="F:hydrolase activity"/>
    <property type="evidence" value="ECO:0007669"/>
    <property type="project" value="UniProtKB-KW"/>
</dbReference>
<keyword evidence="1 4" id="KW-0378">Hydrolase</keyword>
<comment type="caution">
    <text evidence="4">The sequence shown here is derived from an EMBL/GenBank/DDBJ whole genome shotgun (WGS) entry which is preliminary data.</text>
</comment>
<evidence type="ECO:0000313" key="4">
    <source>
        <dbReference type="EMBL" id="KAH8105366.1"/>
    </source>
</evidence>
<dbReference type="InterPro" id="IPR000639">
    <property type="entry name" value="Epox_hydrolase-like"/>
</dbReference>
<sequence length="344" mass="38557">MIDLDASKWQDLVTSRGAKYHYYHSLAHPSKPTILLVHGFPSLGRDWRDLAFPLQASGYGIVVPDMFGYGGSDKPADPAQYRVKLLCQDLIDILDVVGLEQVVAVGHDWGSAVVSRMASYFPERFLAFAYLAIPYIIPDPDLDFEKLVAMMTSILGYNPYGYWEFFNEDNAADVFAKHLETYIAITYTKDQGQVFRRHVCPPGALKQALLDNFVPPAGIAPYMSAEDINIITDTFRRDTLAGPLCYYKYEMRGMNRSDIATIPPDRLLPPVTTPLFFAAGQGDVICPPKLGRLIFGSEPFKYHNVTIKEFNGDHWFNIENAEEVARELVAWVARVVGSARGEGM</sequence>
<evidence type="ECO:0000259" key="3">
    <source>
        <dbReference type="Pfam" id="PF00561"/>
    </source>
</evidence>